<dbReference type="EMBL" id="JAEHFQ010000001">
    <property type="protein sequence ID" value="MBM0631853.1"/>
    <property type="molecule type" value="Genomic_DNA"/>
</dbReference>
<dbReference type="PROSITE" id="PS50943">
    <property type="entry name" value="HTH_CROC1"/>
    <property type="match status" value="1"/>
</dbReference>
<dbReference type="SMART" id="SM00530">
    <property type="entry name" value="HTH_XRE"/>
    <property type="match status" value="1"/>
</dbReference>
<dbReference type="InterPro" id="IPR041413">
    <property type="entry name" value="MLTR_LBD"/>
</dbReference>
<evidence type="ECO:0000313" key="2">
    <source>
        <dbReference type="EMBL" id="MBM0631853.1"/>
    </source>
</evidence>
<dbReference type="Gene3D" id="3.30.450.180">
    <property type="match status" value="1"/>
</dbReference>
<proteinExistence type="predicted"/>
<reference evidence="2" key="1">
    <citation type="submission" date="2020-12" db="EMBL/GenBank/DDBJ databases">
        <title>Paenibacillus polymyxa LMG 27872: a double-edged sword.</title>
        <authorList>
            <person name="Langendries S."/>
            <person name="Garcia Mendez S."/>
            <person name="Beirinckx S."/>
            <person name="Viaene T."/>
            <person name="Baeyen S."/>
            <person name="Goeminne G."/>
            <person name="Willems A."/>
            <person name="Debode J."/>
            <person name="Goormachtig S."/>
        </authorList>
    </citation>
    <scope>NUCLEOTIDE SEQUENCE</scope>
    <source>
        <strain evidence="2">LMG 27872</strain>
    </source>
</reference>
<sequence length="270" mass="31079">MSNDNSKSKTLGAFLKSRRNRLQPEQAGLRLSQGQRRTPGLRREEVAMLAGVSATYYTWLEQGREVTASKEIIESIGEALQLTHDERAHLIQLWNPNEAVAISPIHTRLNPQWQHIIDQLSYPSFISNEKAEVLAWNSAANEVITDFSSLSVSERVMIRLLFVDSELRRRMVNWEEFASYSVAVFRTYYDKYLGDPWFEETVERLRVESMEFDTMWKQHHIQLKKVNRVSLQIPGAVEAVSYDINSLASITDQPGLHFCIYTPVSQSSAW</sequence>
<organism evidence="2 3">
    <name type="scientific">Paenibacillus polymyxa</name>
    <name type="common">Bacillus polymyxa</name>
    <dbReference type="NCBI Taxonomy" id="1406"/>
    <lineage>
        <taxon>Bacteria</taxon>
        <taxon>Bacillati</taxon>
        <taxon>Bacillota</taxon>
        <taxon>Bacilli</taxon>
        <taxon>Bacillales</taxon>
        <taxon>Paenibacillaceae</taxon>
        <taxon>Paenibacillus</taxon>
    </lineage>
</organism>
<feature type="domain" description="HTH cro/C1-type" evidence="1">
    <location>
        <begin position="40"/>
        <end position="87"/>
    </location>
</feature>
<evidence type="ECO:0000259" key="1">
    <source>
        <dbReference type="PROSITE" id="PS50943"/>
    </source>
</evidence>
<protein>
    <submittedName>
        <fullName evidence="2">Helix-turn-helix domain-containing protein</fullName>
    </submittedName>
</protein>
<dbReference type="GO" id="GO:0003677">
    <property type="term" value="F:DNA binding"/>
    <property type="evidence" value="ECO:0007669"/>
    <property type="project" value="InterPro"/>
</dbReference>
<dbReference type="Pfam" id="PF17765">
    <property type="entry name" value="MLTR_LBD"/>
    <property type="match status" value="1"/>
</dbReference>
<dbReference type="RefSeq" id="WP_069012029.1">
    <property type="nucleotide sequence ID" value="NZ_JAEHFQ010000001.1"/>
</dbReference>
<accession>A0A8I1LS87</accession>
<name>A0A8I1LS87_PAEPO</name>
<evidence type="ECO:0000313" key="3">
    <source>
        <dbReference type="Proteomes" id="UP000650605"/>
    </source>
</evidence>
<dbReference type="SUPFAM" id="SSF47413">
    <property type="entry name" value="lambda repressor-like DNA-binding domains"/>
    <property type="match status" value="1"/>
</dbReference>
<dbReference type="AlphaFoldDB" id="A0A8I1LS87"/>
<dbReference type="CDD" id="cd00093">
    <property type="entry name" value="HTH_XRE"/>
    <property type="match status" value="1"/>
</dbReference>
<comment type="caution">
    <text evidence="2">The sequence shown here is derived from an EMBL/GenBank/DDBJ whole genome shotgun (WGS) entry which is preliminary data.</text>
</comment>
<gene>
    <name evidence="2" type="ORF">JDW19_01725</name>
</gene>
<dbReference type="InterPro" id="IPR010982">
    <property type="entry name" value="Lambda_DNA-bd_dom_sf"/>
</dbReference>
<dbReference type="PANTHER" id="PTHR35010">
    <property type="entry name" value="BLL4672 PROTEIN-RELATED"/>
    <property type="match status" value="1"/>
</dbReference>
<dbReference type="InterPro" id="IPR001387">
    <property type="entry name" value="Cro/C1-type_HTH"/>
</dbReference>
<dbReference type="Gene3D" id="1.10.260.40">
    <property type="entry name" value="lambda repressor-like DNA-binding domains"/>
    <property type="match status" value="1"/>
</dbReference>
<dbReference type="Pfam" id="PF13560">
    <property type="entry name" value="HTH_31"/>
    <property type="match status" value="1"/>
</dbReference>
<dbReference type="Proteomes" id="UP000650605">
    <property type="component" value="Unassembled WGS sequence"/>
</dbReference>